<organism evidence="1">
    <name type="scientific">viral metagenome</name>
    <dbReference type="NCBI Taxonomy" id="1070528"/>
    <lineage>
        <taxon>unclassified sequences</taxon>
        <taxon>metagenomes</taxon>
        <taxon>organismal metagenomes</taxon>
    </lineage>
</organism>
<evidence type="ECO:0000313" key="1">
    <source>
        <dbReference type="EMBL" id="QHU08639.1"/>
    </source>
</evidence>
<accession>A0A6C0JSV2</accession>
<reference evidence="1" key="1">
    <citation type="journal article" date="2020" name="Nature">
        <title>Giant virus diversity and host interactions through global metagenomics.</title>
        <authorList>
            <person name="Schulz F."/>
            <person name="Roux S."/>
            <person name="Paez-Espino D."/>
            <person name="Jungbluth S."/>
            <person name="Walsh D.A."/>
            <person name="Denef V.J."/>
            <person name="McMahon K.D."/>
            <person name="Konstantinidis K.T."/>
            <person name="Eloe-Fadrosh E.A."/>
            <person name="Kyrpides N.C."/>
            <person name="Woyke T."/>
        </authorList>
    </citation>
    <scope>NUCLEOTIDE SEQUENCE</scope>
    <source>
        <strain evidence="1">GVMAG-S-1063924-116</strain>
    </source>
</reference>
<dbReference type="EMBL" id="MN740698">
    <property type="protein sequence ID" value="QHU08639.1"/>
    <property type="molecule type" value="Genomic_DNA"/>
</dbReference>
<name>A0A6C0JSV2_9ZZZZ</name>
<sequence>MIPQLRYSILLLEPHYEPKIVVSFSGICLQVNCAIVQKGNGSYKVLRSDSETLDSYIESKIHEVRYSPTNSRLFYFLEIDLNEIVDVPLHVPHELLPSIDTPDLVETICMSALTFRQLDSLQESVDHINSKMFKGLRKIVFPNIGDSSYVEDLERQLDLSIADHVHFRYLRSIHVPMLKHSTIGILEIDEFEDTGFPKLVLKSATIGVLRCSKVDLIHIFKFIDPSCVQRLEVVKPNRRKVLTRPYREIGRICARFEDKLLPSSIGGCRDIVVKSHASSPGLEKVYDFDSVLWLGSSISSGDLNGKYVTDILLENLEDPVWNKVDDETKTLCDLSYCRYLKTLCIKFTIDSPLIDSPLLEGLEVDGELSLCFDKSERAKSARKVVEME</sequence>
<protein>
    <submittedName>
        <fullName evidence="1">Uncharacterized protein</fullName>
    </submittedName>
</protein>
<dbReference type="AlphaFoldDB" id="A0A6C0JSV2"/>
<proteinExistence type="predicted"/>